<evidence type="ECO:0000313" key="1">
    <source>
        <dbReference type="EMBL" id="JAP90497.1"/>
    </source>
</evidence>
<protein>
    <submittedName>
        <fullName evidence="1">Uncharacterized protein</fullName>
    </submittedName>
</protein>
<organism evidence="1">
    <name type="scientific">Trepomonas sp. PC1</name>
    <dbReference type="NCBI Taxonomy" id="1076344"/>
    <lineage>
        <taxon>Eukaryota</taxon>
        <taxon>Metamonada</taxon>
        <taxon>Diplomonadida</taxon>
        <taxon>Hexamitidae</taxon>
        <taxon>Hexamitinae</taxon>
        <taxon>Trepomonas</taxon>
    </lineage>
</organism>
<reference evidence="1" key="1">
    <citation type="submission" date="2015-07" db="EMBL/GenBank/DDBJ databases">
        <title>Adaptation to a free-living lifestyle via gene acquisitions in the diplomonad Trepomonas sp. PC1.</title>
        <authorList>
            <person name="Xu F."/>
            <person name="Jerlstrom-Hultqvist J."/>
            <person name="Kolisko M."/>
            <person name="Simpson A.G.B."/>
            <person name="Roger A.J."/>
            <person name="Svard S.G."/>
            <person name="Andersson J.O."/>
        </authorList>
    </citation>
    <scope>NUCLEOTIDE SEQUENCE</scope>
    <source>
        <strain evidence="1">PC1</strain>
    </source>
</reference>
<name>A0A146K172_9EUKA</name>
<proteinExistence type="predicted"/>
<sequence>YQKYFSAGTASSNYPYNGCTPGPCPAIAGTIKKYFVVININTTDYNIDPLTELITHASCNVGGVATPVVELSSSFRRFSSDQTLSSCVFTMSLNGITSQTGAIAPNASNAFVIIPSSAQINAAAPFYLVTIQNTVQASMVERYITMSNFSYPTQFMSSALYKIMLVESSANNVVIFSSSKTFVSEYAATDYPAPGCTFDAPTQVFDCDSIDELITSYETKIEISGAKYQIWDTYPLISQISCTTSGGALVSTISSSTKVWIAMAAGNSLSDCTYTFTNPLMTPVSATISPQLLTVDITSAYNTIAPFYLVNITSAVSNDVYTYITDSAAPVTSQMIAAVDYQITQVNSSTSQAVIYQKYFSAGTFQADYPYINCSSTYVCPTIQAEFLNYFGQVNIGSTDYNIDTSIVLISDIECFDFSDSPAHVQKLLSSFQKFVSDRPLKQCNVYMRSQNNGTYLETSVLITNSKYLIVDIPNTQQFEPYYLISIQNEQSSQTNHYISYKQYTMPKSFIQEVRYSVTEFSTKYQGIKVYDKSFEFTLDYADNFPIVGCTYTNLQSYSCPTILSSILYYSHELEVDGVRASVWPDYYLVQKVQCNDSSSGVLQVTGEAPFNLFTLDGIAASCAVTIKANVNQYYDLTAVIDGTAIYTNIASMIINMEQFYLVDITNGQLNHHDYYVTKASLPYPSTYMRNIFYSIELYSAGSSEIIYEKQFIFDGAFTDDFPMLQCSATLNVITNCPVIGATSTEYETLIKIGTTLYAIEENFELIKLISCFDTETQQVSITKKGVSFQSFLADRPINSCNAVIDFQTISTVHITSNQVIVTLLDEQVSSISSFYKISMGFGLSSSYFITDQFVPVFKTAITSITLIKYKITLITLFYQQVVLDFQQKVSEYPQNFPLSGCSYVGDEFVSCPTLQQATVHYQIIQIENSSNLTYYNDDEFVIVCNSLQVTTQHRQFMALGNEYLGNCTYKLNNQNVLFQSIDSYNNIFLSVNYKVGQYYKVRVQVDGLNAIHSYQLISNTTLPVLQSFDALYNVTYQVSKVSQTSIVEILYNEILSATNTVPAGFPYATCDAEFQCFDLSAIETQISQQEWFIQTALFNENDFVYDIEFNVSCSNGFSVLTKSKFQVLLSDRMVQLCSVRSQYDEFVSQQQWDAKTLKIQLSSLLPGVQYYQTILSVDSTVIMNVTQLYSNKTLSIGPSLQQIGQLDFELNMLLNNQVSKIYEKSTTISQLAYPAGFPHTSCNANYNCSLLLNQLENSSVYNIKTVVQTTGEVIVDQKYNVTCDAMVFNLVQQFQTVVLIKDSVCSFVATGVTVVDYQIQQNEVEVTISSIPITVKYETIVLFNDTEITHNFQYSNSFVTYPPSTITLTDKVTATYIINKIGDFNQEIFRQEAVLPGDTVQYPSQFPFAECGSNLLCPAISMQSLDASRTFTIVSVFDEHEVYGIKYNISCFNDNVLIFNVNAFDITASSSELNKCVISFDLDTMVFLASGDYLLVQLSNLPPNYVFYKTELQLTTITYQTYDNKTIWLPQSVQLNTNIAYSVSIVTDQTTQEIFFNQYNFSNSMFSNFPLSGCEALVCSTDLQQIDQNVLYNVQTFFGAAEVFGIAYSISCSNDQSAINSIQIMLKLSQRLAKSCTFSHNTFSIANFSLSQTTFSLNLENLADGTYYKVMATLGVAKTINQYYVQDSLYLPLPSSLVLPGAEKLATYQVQKLTVAANSATSVEIFYNQTLILLEDTMYPTNFPFAACNSNLNCPQIEISQIGINQTYNIITYVQNKPTEIYGITYNISCSGLSLINKDQVQSILSYKQLGACNFSSSMGQIYSVSFDHTKYVIQFSQLPEYPQYCVLSTLATITIINSCQPTSNTSLPLPGQFLAVSDQRGLDYQVMYSENGKSKTNSKQHLKVEVVQC</sequence>
<gene>
    <name evidence="1" type="ORF">TPC1_30008</name>
</gene>
<accession>A0A146K172</accession>
<dbReference type="EMBL" id="GDID01006109">
    <property type="protein sequence ID" value="JAP90497.1"/>
    <property type="molecule type" value="Transcribed_RNA"/>
</dbReference>
<feature type="non-terminal residue" evidence="1">
    <location>
        <position position="1"/>
    </location>
</feature>